<dbReference type="AlphaFoldDB" id="A0A5P1F5G0"/>
<feature type="region of interest" description="Disordered" evidence="1">
    <location>
        <begin position="618"/>
        <end position="647"/>
    </location>
</feature>
<keyword evidence="3" id="KW-1185">Reference proteome</keyword>
<dbReference type="Gramene" id="ONK72657">
    <property type="protein sequence ID" value="ONK72657"/>
    <property type="gene ID" value="A4U43_C04F21670"/>
</dbReference>
<reference evidence="3" key="1">
    <citation type="journal article" date="2017" name="Nat. Commun.">
        <title>The asparagus genome sheds light on the origin and evolution of a young Y chromosome.</title>
        <authorList>
            <person name="Harkess A."/>
            <person name="Zhou J."/>
            <person name="Xu C."/>
            <person name="Bowers J.E."/>
            <person name="Van der Hulst R."/>
            <person name="Ayyampalayam S."/>
            <person name="Mercati F."/>
            <person name="Riccardi P."/>
            <person name="McKain M.R."/>
            <person name="Kakrana A."/>
            <person name="Tang H."/>
            <person name="Ray J."/>
            <person name="Groenendijk J."/>
            <person name="Arikit S."/>
            <person name="Mathioni S.M."/>
            <person name="Nakano M."/>
            <person name="Shan H."/>
            <person name="Telgmann-Rauber A."/>
            <person name="Kanno A."/>
            <person name="Yue Z."/>
            <person name="Chen H."/>
            <person name="Li W."/>
            <person name="Chen Y."/>
            <person name="Xu X."/>
            <person name="Zhang Y."/>
            <person name="Luo S."/>
            <person name="Chen H."/>
            <person name="Gao J."/>
            <person name="Mao Z."/>
            <person name="Pires J.C."/>
            <person name="Luo M."/>
            <person name="Kudrna D."/>
            <person name="Wing R.A."/>
            <person name="Meyers B.C."/>
            <person name="Yi K."/>
            <person name="Kong H."/>
            <person name="Lavrijsen P."/>
            <person name="Sunseri F."/>
            <person name="Falavigna A."/>
            <person name="Ye Y."/>
            <person name="Leebens-Mack J.H."/>
            <person name="Chen G."/>
        </authorList>
    </citation>
    <scope>NUCLEOTIDE SEQUENCE [LARGE SCALE GENOMIC DNA]</scope>
    <source>
        <strain evidence="3">cv. DH0086</strain>
    </source>
</reference>
<dbReference type="Proteomes" id="UP000243459">
    <property type="component" value="Chromosome 4"/>
</dbReference>
<evidence type="ECO:0000313" key="3">
    <source>
        <dbReference type="Proteomes" id="UP000243459"/>
    </source>
</evidence>
<feature type="compositionally biased region" description="Polar residues" evidence="1">
    <location>
        <begin position="539"/>
        <end position="551"/>
    </location>
</feature>
<protein>
    <submittedName>
        <fullName evidence="2">Uncharacterized protein</fullName>
    </submittedName>
</protein>
<proteinExistence type="predicted"/>
<dbReference type="EMBL" id="CM007384">
    <property type="protein sequence ID" value="ONK72657.1"/>
    <property type="molecule type" value="Genomic_DNA"/>
</dbReference>
<sequence>MIPASPSSSTLSPLAPPFTVDRLNISSHRPQPYAYPPPSPSVPEFNVNEFSPEKSAGESASWMDPSLSFNVSPFSAGGASESFMTYGDAYGAWHGKHVDSSERPVHIGADSSVRQDERPAIYQDKATDSCNNGSASFQFSKPNVFVDECDASNSNSYDRYITQLVSCSTAPIIYYPPKTCSSSAKDLTPANETNALMYFVPRNWYSTTQHGNLLYNVDDSYVDHMLGNKKVPGIDQYSDGKESDANSIVVDSNMKGNNRLTNFSIGTSCSTLGKEVTTANPKVYSPKMTHGFETKQLNFTESIVSSSRPNSSLRISSEALDQPHLSVDSPCWKGAAASQYLFGVGDGMIDSHLKVNELKGSDDLNQAQKCIPVSGQCLRTSNYEEKDGLFCYGDMKGSLPVIGNFSPHISVCATDEILYDFNAKGSECAQIGEEWRCVPSAIKEKSDGVKYSEEDSERVNGNVKELGQVRTVIFSADRPSLEGEGAAAAETVKALGRVELDWRSRRTSFDGDGDDDELLLEMMMGIPKCGSHAGETGGARSQISAAKSNDTVGKHSSVDTEREFQVAVKDLESDIFAKKEDNFQAALYKNLWMQTEAALCAMKYELQLARMKLEMKDHDNQTKEKEEPVQVKKSPRLRSMPCSNTSEFTTTQTLHNDVFYPVENDAVKSREEKPEEQKTDMDDKVEASVMARLEILRGRYARSDHIRIEEQPKCLDAGNMFKDLSTRLSDLGFVESLTPQPFDNGDIGPNYDEENYLLHQTSGHPFGGASLDLATGSPFPQQFLPSSQSQRNPMRFFLG</sequence>
<dbReference type="PANTHER" id="PTHR34361:SF2">
    <property type="entry name" value="OS08G0157800 PROTEIN"/>
    <property type="match status" value="1"/>
</dbReference>
<accession>A0A5P1F5G0</accession>
<feature type="region of interest" description="Disordered" evidence="1">
    <location>
        <begin position="531"/>
        <end position="559"/>
    </location>
</feature>
<gene>
    <name evidence="2" type="ORF">A4U43_C04F21670</name>
</gene>
<evidence type="ECO:0000256" key="1">
    <source>
        <dbReference type="SAM" id="MobiDB-lite"/>
    </source>
</evidence>
<feature type="compositionally biased region" description="Low complexity" evidence="1">
    <location>
        <begin position="1"/>
        <end position="13"/>
    </location>
</feature>
<feature type="compositionally biased region" description="Basic and acidic residues" evidence="1">
    <location>
        <begin position="618"/>
        <end position="630"/>
    </location>
</feature>
<dbReference type="OMA" id="ITSYERC"/>
<name>A0A5P1F5G0_ASPOF</name>
<organism evidence="2 3">
    <name type="scientific">Asparagus officinalis</name>
    <name type="common">Garden asparagus</name>
    <dbReference type="NCBI Taxonomy" id="4686"/>
    <lineage>
        <taxon>Eukaryota</taxon>
        <taxon>Viridiplantae</taxon>
        <taxon>Streptophyta</taxon>
        <taxon>Embryophyta</taxon>
        <taxon>Tracheophyta</taxon>
        <taxon>Spermatophyta</taxon>
        <taxon>Magnoliopsida</taxon>
        <taxon>Liliopsida</taxon>
        <taxon>Asparagales</taxon>
        <taxon>Asparagaceae</taxon>
        <taxon>Asparagoideae</taxon>
        <taxon>Asparagus</taxon>
    </lineage>
</organism>
<evidence type="ECO:0000313" key="2">
    <source>
        <dbReference type="EMBL" id="ONK72657.1"/>
    </source>
</evidence>
<feature type="region of interest" description="Disordered" evidence="1">
    <location>
        <begin position="1"/>
        <end position="40"/>
    </location>
</feature>
<dbReference type="PANTHER" id="PTHR34361">
    <property type="entry name" value="OS08G0157800 PROTEIN"/>
    <property type="match status" value="1"/>
</dbReference>